<feature type="region of interest" description="Disordered" evidence="1">
    <location>
        <begin position="347"/>
        <end position="367"/>
    </location>
</feature>
<reference evidence="3 4" key="1">
    <citation type="submission" date="2023-12" db="EMBL/GenBank/DDBJ databases">
        <title>A high-quality genome assembly for Dillenia turbinata (Dilleniales).</title>
        <authorList>
            <person name="Chanderbali A."/>
        </authorList>
    </citation>
    <scope>NUCLEOTIDE SEQUENCE [LARGE SCALE GENOMIC DNA]</scope>
    <source>
        <strain evidence="3">LSX21</strain>
        <tissue evidence="3">Leaf</tissue>
    </source>
</reference>
<evidence type="ECO:0000259" key="2">
    <source>
        <dbReference type="Pfam" id="PF07059"/>
    </source>
</evidence>
<evidence type="ECO:0000313" key="3">
    <source>
        <dbReference type="EMBL" id="KAK6928256.1"/>
    </source>
</evidence>
<protein>
    <submittedName>
        <fullName evidence="3">Protein ENHANCED DISEASE RESISTANCE 2, C-terminal</fullName>
    </submittedName>
</protein>
<name>A0AAN8VE89_9MAGN</name>
<dbReference type="PANTHER" id="PTHR31558:SF19">
    <property type="entry name" value="PROTEIN ENHANCED DISEASE RESISTANCE 2 C-TERMINAL DOMAIN-CONTAINING PROTEIN"/>
    <property type="match status" value="1"/>
</dbReference>
<proteinExistence type="predicted"/>
<comment type="caution">
    <text evidence="3">The sequence shown here is derived from an EMBL/GenBank/DDBJ whole genome shotgun (WGS) entry which is preliminary data.</text>
</comment>
<feature type="domain" description="Protein ENHANCED DISEASE RESISTANCE 2 C-terminal" evidence="2">
    <location>
        <begin position="114"/>
        <end position="225"/>
    </location>
</feature>
<evidence type="ECO:0000313" key="4">
    <source>
        <dbReference type="Proteomes" id="UP001370490"/>
    </source>
</evidence>
<evidence type="ECO:0000256" key="1">
    <source>
        <dbReference type="SAM" id="MobiDB-lite"/>
    </source>
</evidence>
<accession>A0AAN8VE89</accession>
<dbReference type="EMBL" id="JBAMMX010000014">
    <property type="protein sequence ID" value="KAK6928256.1"/>
    <property type="molecule type" value="Genomic_DNA"/>
</dbReference>
<dbReference type="PANTHER" id="PTHR31558">
    <property type="entry name" value="CW14 PROTEIN"/>
    <property type="match status" value="1"/>
</dbReference>
<gene>
    <name evidence="3" type="ORF">RJ641_006847</name>
</gene>
<dbReference type="AlphaFoldDB" id="A0AAN8VE89"/>
<sequence>MNASHVHVDEFITPQLATNVENDRRVLQHSSMLLNSCLACLASTDCSSPTDKRKAFSPTFIRFKRKMALKLSFKRREGETTPPILRSPRTYAQGTIAGSEIPCCPIGKKIANCWSRVELSTFKVQGKNFYRDKKKEMAPNATTFYPFGVEVFLSQREIDHIARFVELPVSNSTEKVPPILIVHIQILLYPAVMFQSEHDGEGMSIVLHFMLSEGYTKDLPPFMQENISKLIDNEVERGNKAEDLPEHLLCCIQLNKIDYTKCHQLVARMNHIVGRACIDNLVRVKSAVMGLMAIHVCWGSSWEMPTSPLVVSDKMIVPNVAGRALSVEFREFSKKKITPIRWRGWENEGDGMDVDDSDAEVEETSER</sequence>
<organism evidence="3 4">
    <name type="scientific">Dillenia turbinata</name>
    <dbReference type="NCBI Taxonomy" id="194707"/>
    <lineage>
        <taxon>Eukaryota</taxon>
        <taxon>Viridiplantae</taxon>
        <taxon>Streptophyta</taxon>
        <taxon>Embryophyta</taxon>
        <taxon>Tracheophyta</taxon>
        <taxon>Spermatophyta</taxon>
        <taxon>Magnoliopsida</taxon>
        <taxon>eudicotyledons</taxon>
        <taxon>Gunneridae</taxon>
        <taxon>Pentapetalae</taxon>
        <taxon>Dilleniales</taxon>
        <taxon>Dilleniaceae</taxon>
        <taxon>Dillenia</taxon>
    </lineage>
</organism>
<dbReference type="InterPro" id="IPR009769">
    <property type="entry name" value="EDR2_C"/>
</dbReference>
<dbReference type="Proteomes" id="UP001370490">
    <property type="component" value="Unassembled WGS sequence"/>
</dbReference>
<dbReference type="Pfam" id="PF07059">
    <property type="entry name" value="EDR2_C"/>
    <property type="match status" value="1"/>
</dbReference>
<keyword evidence="4" id="KW-1185">Reference proteome</keyword>